<dbReference type="Gene3D" id="1.10.510.10">
    <property type="entry name" value="Transferase(Phosphotransferase) domain 1"/>
    <property type="match status" value="1"/>
</dbReference>
<gene>
    <name evidence="1" type="ORF">CIRG_03982</name>
</gene>
<evidence type="ECO:0008006" key="3">
    <source>
        <dbReference type="Google" id="ProtNLM"/>
    </source>
</evidence>
<accession>A0A0J6Y6J4</accession>
<dbReference type="PANTHER" id="PTHR44167:SF24">
    <property type="entry name" value="SERINE_THREONINE-PROTEIN KINASE CHK2"/>
    <property type="match status" value="1"/>
</dbReference>
<proteinExistence type="predicted"/>
<dbReference type="AlphaFoldDB" id="A0A0J6Y6J4"/>
<dbReference type="PANTHER" id="PTHR44167">
    <property type="entry name" value="OVARIAN-SPECIFIC SERINE/THREONINE-PROTEIN KINASE LOK-RELATED"/>
    <property type="match status" value="1"/>
</dbReference>
<evidence type="ECO:0000313" key="2">
    <source>
        <dbReference type="Proteomes" id="UP000054565"/>
    </source>
</evidence>
<dbReference type="OrthoDB" id="4062651at2759"/>
<dbReference type="GO" id="GO:0005634">
    <property type="term" value="C:nucleus"/>
    <property type="evidence" value="ECO:0007669"/>
    <property type="project" value="TreeGrafter"/>
</dbReference>
<dbReference type="GO" id="GO:0004674">
    <property type="term" value="F:protein serine/threonine kinase activity"/>
    <property type="evidence" value="ECO:0007669"/>
    <property type="project" value="TreeGrafter"/>
</dbReference>
<dbReference type="GO" id="GO:0044773">
    <property type="term" value="P:mitotic DNA damage checkpoint signaling"/>
    <property type="evidence" value="ECO:0007669"/>
    <property type="project" value="TreeGrafter"/>
</dbReference>
<dbReference type="SUPFAM" id="SSF56112">
    <property type="entry name" value="Protein kinase-like (PK-like)"/>
    <property type="match status" value="2"/>
</dbReference>
<reference evidence="2" key="1">
    <citation type="journal article" date="2010" name="Genome Res.">
        <title>Population genomic sequencing of Coccidioides fungi reveals recent hybridization and transposon control.</title>
        <authorList>
            <person name="Neafsey D.E."/>
            <person name="Barker B.M."/>
            <person name="Sharpton T.J."/>
            <person name="Stajich J.E."/>
            <person name="Park D.J."/>
            <person name="Whiston E."/>
            <person name="Hung C.-Y."/>
            <person name="McMahan C."/>
            <person name="White J."/>
            <person name="Sykes S."/>
            <person name="Heiman D."/>
            <person name="Young S."/>
            <person name="Zeng Q."/>
            <person name="Abouelleil A."/>
            <person name="Aftuck L."/>
            <person name="Bessette D."/>
            <person name="Brown A."/>
            <person name="FitzGerald M."/>
            <person name="Lui A."/>
            <person name="Macdonald J.P."/>
            <person name="Priest M."/>
            <person name="Orbach M.J."/>
            <person name="Galgiani J.N."/>
            <person name="Kirkland T.N."/>
            <person name="Cole G.T."/>
            <person name="Birren B.W."/>
            <person name="Henn M.R."/>
            <person name="Taylor J.W."/>
            <person name="Rounsley S.D."/>
        </authorList>
    </citation>
    <scope>NUCLEOTIDE SEQUENCE [LARGE SCALE GENOMIC DNA]</scope>
    <source>
        <strain evidence="2">RMSCC 2394</strain>
    </source>
</reference>
<protein>
    <recommendedName>
        <fullName evidence="3">Protein kinase domain-containing protein</fullName>
    </recommendedName>
</protein>
<dbReference type="InterPro" id="IPR011009">
    <property type="entry name" value="Kinase-like_dom_sf"/>
</dbReference>
<dbReference type="GO" id="GO:0005737">
    <property type="term" value="C:cytoplasm"/>
    <property type="evidence" value="ECO:0007669"/>
    <property type="project" value="TreeGrafter"/>
</dbReference>
<name>A0A0J6Y6J4_COCIT</name>
<organism evidence="1 2">
    <name type="scientific">Coccidioides immitis RMSCC 2394</name>
    <dbReference type="NCBI Taxonomy" id="404692"/>
    <lineage>
        <taxon>Eukaryota</taxon>
        <taxon>Fungi</taxon>
        <taxon>Dikarya</taxon>
        <taxon>Ascomycota</taxon>
        <taxon>Pezizomycotina</taxon>
        <taxon>Eurotiomycetes</taxon>
        <taxon>Eurotiomycetidae</taxon>
        <taxon>Onygenales</taxon>
        <taxon>Onygenaceae</taxon>
        <taxon>Coccidioides</taxon>
    </lineage>
</organism>
<dbReference type="EMBL" id="DS028094">
    <property type="protein sequence ID" value="KMP04291.1"/>
    <property type="molecule type" value="Genomic_DNA"/>
</dbReference>
<dbReference type="Proteomes" id="UP000054565">
    <property type="component" value="Unassembled WGS sequence"/>
</dbReference>
<sequence>MIFFQDTIPKKSMFVFEYFADHLLHLAQKDLPLEVTKRILRDALRGIAELHDQDIVHTGGQCFYRLGSAFMRLHKRVIFAVGEDELDEGVDRLSIVIERQISYFADEGGMSGFLKHLGDNPWVRVFEVIRDGFDKDHPRRPPSLWKGVDKEFKSLVCAMTNFDPKKRITAHEALAHKWFEDVSHEQEKQILLESISLISASQIVTLSLLNRE</sequence>
<evidence type="ECO:0000313" key="1">
    <source>
        <dbReference type="EMBL" id="KMP04291.1"/>
    </source>
</evidence>